<comment type="caution">
    <text evidence="2">The sequence shown here is derived from an EMBL/GenBank/DDBJ whole genome shotgun (WGS) entry which is preliminary data.</text>
</comment>
<keyword evidence="1" id="KW-0812">Transmembrane</keyword>
<feature type="transmembrane region" description="Helical" evidence="1">
    <location>
        <begin position="42"/>
        <end position="64"/>
    </location>
</feature>
<sequence length="441" mass="47440">MITAVFCAAAVLVSVLDAAEGAAPSRRLAAAVVPDGGSVEFITAVATSLLTVTSITFSVLLLAVQQTASSLTAVVFDQFLRRRANQAYFGFFVGASAFTFIILGLAREEPAPVHGAALTLLLAITALVVLLLLIHSSIDQMRPESVVRSIHELALRARERELVLLGRTRMKRTTPEGTPERRVCVLDSGYVVTVHVDKLADIAASAGNGVEVLVEGQLGKYLVFGDVVARLVGVDPDDDSRDEEVLAAFGMDDFRDVTIESGYAIDQLENIAWETATSAAQSPQTAAVAVRALSDLLGRWLIAGERDRSDRAEQPEELPVVYLDGAVEQGIRALATLVVGSAESRQAKTCAEIIRAFARIAPRLREEDKAVFEEVLDSALPALIQHAELPVLRDSLRDLEEVLEQAGHDVARLAETRGLLAEASRRLMPKPSDEPEAVHPD</sequence>
<proteinExistence type="predicted"/>
<organism evidence="2 3">
    <name type="scientific">Arthrobacter mobilis</name>
    <dbReference type="NCBI Taxonomy" id="2724944"/>
    <lineage>
        <taxon>Bacteria</taxon>
        <taxon>Bacillati</taxon>
        <taxon>Actinomycetota</taxon>
        <taxon>Actinomycetes</taxon>
        <taxon>Micrococcales</taxon>
        <taxon>Micrococcaceae</taxon>
        <taxon>Arthrobacter</taxon>
    </lineage>
</organism>
<accession>A0A7X6HBS0</accession>
<dbReference type="Pfam" id="PF10011">
    <property type="entry name" value="DUF2254"/>
    <property type="match status" value="1"/>
</dbReference>
<feature type="transmembrane region" description="Helical" evidence="1">
    <location>
        <begin position="85"/>
        <end position="106"/>
    </location>
</feature>
<dbReference type="InterPro" id="IPR018723">
    <property type="entry name" value="DUF2254_membrane"/>
</dbReference>
<evidence type="ECO:0000256" key="1">
    <source>
        <dbReference type="SAM" id="Phobius"/>
    </source>
</evidence>
<dbReference type="EMBL" id="JAAZSQ010000004">
    <property type="protein sequence ID" value="NKX54184.1"/>
    <property type="molecule type" value="Genomic_DNA"/>
</dbReference>
<keyword evidence="1" id="KW-0472">Membrane</keyword>
<gene>
    <name evidence="2" type="ORF">HGG74_06435</name>
</gene>
<keyword evidence="3" id="KW-1185">Reference proteome</keyword>
<evidence type="ECO:0000313" key="3">
    <source>
        <dbReference type="Proteomes" id="UP000544090"/>
    </source>
</evidence>
<dbReference type="Proteomes" id="UP000544090">
    <property type="component" value="Unassembled WGS sequence"/>
</dbReference>
<dbReference type="AlphaFoldDB" id="A0A7X6HBS0"/>
<reference evidence="2 3" key="1">
    <citation type="submission" date="2020-04" db="EMBL/GenBank/DDBJ databases">
        <title>Arthrobacter sp. nov.</title>
        <authorList>
            <person name="Liu S."/>
        </authorList>
    </citation>
    <scope>NUCLEOTIDE SEQUENCE [LARGE SCALE GENOMIC DNA]</scope>
    <source>
        <strain evidence="2 3">E918</strain>
    </source>
</reference>
<keyword evidence="1" id="KW-1133">Transmembrane helix</keyword>
<evidence type="ECO:0000313" key="2">
    <source>
        <dbReference type="EMBL" id="NKX54184.1"/>
    </source>
</evidence>
<feature type="transmembrane region" description="Helical" evidence="1">
    <location>
        <begin position="112"/>
        <end position="134"/>
    </location>
</feature>
<name>A0A7X6HBS0_9MICC</name>
<protein>
    <submittedName>
        <fullName evidence="2">DUF2254 domain-containing protein</fullName>
    </submittedName>
</protein>